<evidence type="ECO:0000256" key="1">
    <source>
        <dbReference type="SAM" id="Phobius"/>
    </source>
</evidence>
<evidence type="ECO:0000313" key="3">
    <source>
        <dbReference type="EMBL" id="ABI66739.1"/>
    </source>
</evidence>
<dbReference type="HOGENOM" id="CLU_023845_4_0_5"/>
<feature type="transmembrane region" description="Helical" evidence="1">
    <location>
        <begin position="248"/>
        <end position="269"/>
    </location>
</feature>
<dbReference type="PANTHER" id="PTHR43179:SF11">
    <property type="entry name" value="GLYCOSYL TRANSFERASE"/>
    <property type="match status" value="1"/>
</dbReference>
<dbReference type="OrthoDB" id="9771846at2"/>
<sequence length="343" mass="38008">MLTETADISILVVAYKSRATIENCMRALEAQSRKPREILVLENGSPVGERILSSDLPDGVKLVMRDENLGFAAGNNLLAKLASSGWFAFLNPDAFARPEWVAELEVAIQRYPAVSLFGSTQYSSDSSDLLDGVGDVFHATGLAYRSGFLRPIALLPNEGEVFGPCGAAAMIRRSLFETLDGFDESLFCYSEDVDLAFRARLLGERAIQLRRAAVDHVGYASSGRRSEFATYYGVRNRLTIYLKNMPGWLLPVTLPFHVTATAVLSLGAIKNRQFRLFWHAIFDAMRRLPNTLAARKNIQNTRKVTTGAIARMMSWSSYGLLARMPDVRPYPDETIHKPSPPAP</sequence>
<dbReference type="eggNOG" id="COG1216">
    <property type="taxonomic scope" value="Bacteria"/>
</dbReference>
<proteinExistence type="predicted"/>
<evidence type="ECO:0000313" key="4">
    <source>
        <dbReference type="Proteomes" id="UP000001964"/>
    </source>
</evidence>
<evidence type="ECO:0000259" key="2">
    <source>
        <dbReference type="Pfam" id="PF00535"/>
    </source>
</evidence>
<dbReference type="STRING" id="394221.Mmar10_2447"/>
<feature type="domain" description="Glycosyltransferase 2-like" evidence="2">
    <location>
        <begin position="9"/>
        <end position="178"/>
    </location>
</feature>
<dbReference type="GO" id="GO:0016740">
    <property type="term" value="F:transferase activity"/>
    <property type="evidence" value="ECO:0007669"/>
    <property type="project" value="UniProtKB-KW"/>
</dbReference>
<organism evidence="3 4">
    <name type="scientific">Maricaulis maris (strain MCS10)</name>
    <name type="common">Caulobacter maris</name>
    <dbReference type="NCBI Taxonomy" id="394221"/>
    <lineage>
        <taxon>Bacteria</taxon>
        <taxon>Pseudomonadati</taxon>
        <taxon>Pseudomonadota</taxon>
        <taxon>Alphaproteobacteria</taxon>
        <taxon>Maricaulales</taxon>
        <taxon>Maricaulaceae</taxon>
        <taxon>Maricaulis</taxon>
    </lineage>
</organism>
<dbReference type="AlphaFoldDB" id="Q0ALV4"/>
<dbReference type="KEGG" id="mmr:Mmar10_2447"/>
<dbReference type="InterPro" id="IPR029044">
    <property type="entry name" value="Nucleotide-diphossugar_trans"/>
</dbReference>
<dbReference type="InterPro" id="IPR001173">
    <property type="entry name" value="Glyco_trans_2-like"/>
</dbReference>
<dbReference type="Pfam" id="PF00535">
    <property type="entry name" value="Glycos_transf_2"/>
    <property type="match status" value="1"/>
</dbReference>
<reference evidence="3 4" key="1">
    <citation type="submission" date="2006-08" db="EMBL/GenBank/DDBJ databases">
        <title>Complete sequence of Maricaulis maris MCS10.</title>
        <authorList>
            <consortium name="US DOE Joint Genome Institute"/>
            <person name="Copeland A."/>
            <person name="Lucas S."/>
            <person name="Lapidus A."/>
            <person name="Barry K."/>
            <person name="Detter J.C."/>
            <person name="Glavina del Rio T."/>
            <person name="Hammon N."/>
            <person name="Israni S."/>
            <person name="Dalin E."/>
            <person name="Tice H."/>
            <person name="Pitluck S."/>
            <person name="Saunders E."/>
            <person name="Brettin T."/>
            <person name="Bruce D."/>
            <person name="Han C."/>
            <person name="Tapia R."/>
            <person name="Gilna P."/>
            <person name="Schmutz J."/>
            <person name="Larimer F."/>
            <person name="Land M."/>
            <person name="Hauser L."/>
            <person name="Kyrpides N."/>
            <person name="Mikhailova N."/>
            <person name="Viollier P."/>
            <person name="Stephens C."/>
            <person name="Richardson P."/>
        </authorList>
    </citation>
    <scope>NUCLEOTIDE SEQUENCE [LARGE SCALE GENOMIC DNA]</scope>
    <source>
        <strain evidence="3 4">MCS10</strain>
    </source>
</reference>
<accession>Q0ALV4</accession>
<keyword evidence="1" id="KW-0472">Membrane</keyword>
<protein>
    <submittedName>
        <fullName evidence="3">Glycosyl transferase, family 2</fullName>
    </submittedName>
</protein>
<name>Q0ALV4_MARMM</name>
<dbReference type="Proteomes" id="UP000001964">
    <property type="component" value="Chromosome"/>
</dbReference>
<dbReference type="Gene3D" id="3.90.550.10">
    <property type="entry name" value="Spore Coat Polysaccharide Biosynthesis Protein SpsA, Chain A"/>
    <property type="match status" value="1"/>
</dbReference>
<dbReference type="PANTHER" id="PTHR43179">
    <property type="entry name" value="RHAMNOSYLTRANSFERASE WBBL"/>
    <property type="match status" value="1"/>
</dbReference>
<dbReference type="SUPFAM" id="SSF53448">
    <property type="entry name" value="Nucleotide-diphospho-sugar transferases"/>
    <property type="match status" value="1"/>
</dbReference>
<keyword evidence="1" id="KW-1133">Transmembrane helix</keyword>
<keyword evidence="4" id="KW-1185">Reference proteome</keyword>
<keyword evidence="3" id="KW-0808">Transferase</keyword>
<dbReference type="EMBL" id="CP000449">
    <property type="protein sequence ID" value="ABI66739.1"/>
    <property type="molecule type" value="Genomic_DNA"/>
</dbReference>
<dbReference type="CAZy" id="GT2">
    <property type="family name" value="Glycosyltransferase Family 2"/>
</dbReference>
<gene>
    <name evidence="3" type="ordered locus">Mmar10_2447</name>
</gene>
<keyword evidence="1" id="KW-0812">Transmembrane</keyword>